<sequence>MFRKKIGLAAQVISASSKFQKGVAYIPRVNRSTLLIKQLPSSRYLGKPAPELVSDILDQIFELLTQPSDDDILYSLQAYPNLFNCMLVNKKWSQSAVKILYRHPWRLHRLYTLRTTDLAYDRCKLVRLYLTMLDRDQRRVLLEQGINLPAPEHTQMFKYATYLRCLDYGVMLESVWTIYSQSHYTDVPCETVKLVIRALLKLFSVQAGSLTWLRFAPMSFSSDEMYCEMLEDNEFNALLRPVEHLVLEANLGGCKKLFKIFAANFRNVRNLELTDLPRSRKWIGDSSIKYHTDFTTVIESQHHLQSLTLKECSGYLSAIIAAIQSQSHTICHLKFIDCDFLGCEPWIGLAKCRKLVSIEFIGCINISGSMVAPLIDAGLTRLKKVVVLYRIDQKSCKELLNLASLYPSI</sequence>
<proteinExistence type="predicted"/>
<dbReference type="OrthoDB" id="2388139at2759"/>
<dbReference type="Proteomes" id="UP000789508">
    <property type="component" value="Unassembled WGS sequence"/>
</dbReference>
<organism evidence="1 2">
    <name type="scientific">Ambispora leptoticha</name>
    <dbReference type="NCBI Taxonomy" id="144679"/>
    <lineage>
        <taxon>Eukaryota</taxon>
        <taxon>Fungi</taxon>
        <taxon>Fungi incertae sedis</taxon>
        <taxon>Mucoromycota</taxon>
        <taxon>Glomeromycotina</taxon>
        <taxon>Glomeromycetes</taxon>
        <taxon>Archaeosporales</taxon>
        <taxon>Ambisporaceae</taxon>
        <taxon>Ambispora</taxon>
    </lineage>
</organism>
<evidence type="ECO:0000313" key="1">
    <source>
        <dbReference type="EMBL" id="CAG8603953.1"/>
    </source>
</evidence>
<name>A0A9N9CJD4_9GLOM</name>
<reference evidence="1" key="1">
    <citation type="submission" date="2021-06" db="EMBL/GenBank/DDBJ databases">
        <authorList>
            <person name="Kallberg Y."/>
            <person name="Tangrot J."/>
            <person name="Rosling A."/>
        </authorList>
    </citation>
    <scope>NUCLEOTIDE SEQUENCE</scope>
    <source>
        <strain evidence="1">FL130A</strain>
    </source>
</reference>
<comment type="caution">
    <text evidence="1">The sequence shown here is derived from an EMBL/GenBank/DDBJ whole genome shotgun (WGS) entry which is preliminary data.</text>
</comment>
<protein>
    <submittedName>
        <fullName evidence="1">1562_t:CDS:1</fullName>
    </submittedName>
</protein>
<dbReference type="SUPFAM" id="SSF52047">
    <property type="entry name" value="RNI-like"/>
    <property type="match status" value="1"/>
</dbReference>
<dbReference type="Gene3D" id="3.80.10.10">
    <property type="entry name" value="Ribonuclease Inhibitor"/>
    <property type="match status" value="1"/>
</dbReference>
<accession>A0A9N9CJD4</accession>
<dbReference type="AlphaFoldDB" id="A0A9N9CJD4"/>
<dbReference type="EMBL" id="CAJVPS010004463">
    <property type="protein sequence ID" value="CAG8603953.1"/>
    <property type="molecule type" value="Genomic_DNA"/>
</dbReference>
<gene>
    <name evidence="1" type="ORF">ALEPTO_LOCUS8266</name>
</gene>
<evidence type="ECO:0000313" key="2">
    <source>
        <dbReference type="Proteomes" id="UP000789508"/>
    </source>
</evidence>
<keyword evidence="2" id="KW-1185">Reference proteome</keyword>
<dbReference type="InterPro" id="IPR032675">
    <property type="entry name" value="LRR_dom_sf"/>
</dbReference>